<evidence type="ECO:0000259" key="1">
    <source>
        <dbReference type="Pfam" id="PF14534"/>
    </source>
</evidence>
<name>A0A1I3THE3_9PLAN</name>
<dbReference type="Gene3D" id="3.10.450.50">
    <property type="match status" value="1"/>
</dbReference>
<dbReference type="InterPro" id="IPR027843">
    <property type="entry name" value="DUF4440"/>
</dbReference>
<protein>
    <recommendedName>
        <fullName evidence="1">DUF4440 domain-containing protein</fullName>
    </recommendedName>
</protein>
<dbReference type="InterPro" id="IPR032710">
    <property type="entry name" value="NTF2-like_dom_sf"/>
</dbReference>
<evidence type="ECO:0000313" key="2">
    <source>
        <dbReference type="EMBL" id="SFJ68937.1"/>
    </source>
</evidence>
<keyword evidence="3" id="KW-1185">Reference proteome</keyword>
<dbReference type="SUPFAM" id="SSF54427">
    <property type="entry name" value="NTF2-like"/>
    <property type="match status" value="1"/>
</dbReference>
<evidence type="ECO:0000313" key="3">
    <source>
        <dbReference type="Proteomes" id="UP000199518"/>
    </source>
</evidence>
<dbReference type="Proteomes" id="UP000199518">
    <property type="component" value="Unassembled WGS sequence"/>
</dbReference>
<reference evidence="3" key="1">
    <citation type="submission" date="2016-10" db="EMBL/GenBank/DDBJ databases">
        <authorList>
            <person name="Varghese N."/>
            <person name="Submissions S."/>
        </authorList>
    </citation>
    <scope>NUCLEOTIDE SEQUENCE [LARGE SCALE GENOMIC DNA]</scope>
    <source>
        <strain evidence="3">DSM 26348</strain>
    </source>
</reference>
<sequence>MRIPVVAMVVLLLGTGSVGWAQPGARRGPEPTLARDPGKGFLDYFNAHDATGLSRLWTADASYTSGDVHLSGRDKIQQAYTDLFKADPKCVLSIRSMTILKAEPSEMQVTGLLDEKHTDGSVTASQFTSTLVKQDDSWLFSKVVEKVLPSSSQASVQLAKLDWLVGNWSDAKDKTQVFNTVTWVEGGNFLRRSYSQVVNGQVVRQGMQIIGWDAETKSFRCWLFDADGTFGEGTISSDDQQSWVMKLAVTLPNGGHASQKQVFQPLSKDQIQIETFDREVDGASLPNGVPVTLVRQMQTSSPMKK</sequence>
<gene>
    <name evidence="2" type="ORF">SAMN05421753_12928</name>
</gene>
<feature type="domain" description="DUF4440" evidence="1">
    <location>
        <begin position="41"/>
        <end position="139"/>
    </location>
</feature>
<proteinExistence type="predicted"/>
<dbReference type="AlphaFoldDB" id="A0A1I3THE3"/>
<accession>A0A1I3THE3</accession>
<dbReference type="Pfam" id="PF14534">
    <property type="entry name" value="DUF4440"/>
    <property type="match status" value="1"/>
</dbReference>
<organism evidence="2 3">
    <name type="scientific">Planctomicrobium piriforme</name>
    <dbReference type="NCBI Taxonomy" id="1576369"/>
    <lineage>
        <taxon>Bacteria</taxon>
        <taxon>Pseudomonadati</taxon>
        <taxon>Planctomycetota</taxon>
        <taxon>Planctomycetia</taxon>
        <taxon>Planctomycetales</taxon>
        <taxon>Planctomycetaceae</taxon>
        <taxon>Planctomicrobium</taxon>
    </lineage>
</organism>
<dbReference type="EMBL" id="FOQD01000029">
    <property type="protein sequence ID" value="SFJ68937.1"/>
    <property type="molecule type" value="Genomic_DNA"/>
</dbReference>